<protein>
    <submittedName>
        <fullName evidence="3">Class I SAM-dependent methyltransferase</fullName>
    </submittedName>
</protein>
<dbReference type="CDD" id="cd02440">
    <property type="entry name" value="AdoMet_MTases"/>
    <property type="match status" value="1"/>
</dbReference>
<dbReference type="Proteomes" id="UP000287910">
    <property type="component" value="Unassembled WGS sequence"/>
</dbReference>
<dbReference type="GO" id="GO:0032259">
    <property type="term" value="P:methylation"/>
    <property type="evidence" value="ECO:0007669"/>
    <property type="project" value="UniProtKB-KW"/>
</dbReference>
<keyword evidence="4" id="KW-1185">Reference proteome</keyword>
<accession>A0A432LBH7</accession>
<dbReference type="PANTHER" id="PTHR43861">
    <property type="entry name" value="TRANS-ACONITATE 2-METHYLTRANSFERASE-RELATED"/>
    <property type="match status" value="1"/>
</dbReference>
<keyword evidence="1 3" id="KW-0808">Transferase</keyword>
<proteinExistence type="predicted"/>
<keyword evidence="3" id="KW-0489">Methyltransferase</keyword>
<dbReference type="AlphaFoldDB" id="A0A432LBH7"/>
<reference evidence="3 4" key="1">
    <citation type="submission" date="2018-12" db="EMBL/GenBank/DDBJ databases">
        <title>Lysinibacillus antri sp. nov., isolated from a cave soil.</title>
        <authorList>
            <person name="Narsing Rao M.P."/>
            <person name="Zhang H."/>
            <person name="Dong Z.-Y."/>
            <person name="Niu X.-K."/>
            <person name="Zhang K."/>
            <person name="Fang B.-Z."/>
            <person name="Kang Y.-Q."/>
            <person name="Xiao M."/>
            <person name="Li W.-J."/>
        </authorList>
    </citation>
    <scope>NUCLEOTIDE SEQUENCE [LARGE SCALE GENOMIC DNA]</scope>
    <source>
        <strain evidence="3 4">SYSU K30002</strain>
    </source>
</reference>
<evidence type="ECO:0000256" key="1">
    <source>
        <dbReference type="ARBA" id="ARBA00022679"/>
    </source>
</evidence>
<sequence length="235" mass="27933">MTLKNITNTRPDLELQGRLLYTVQYVDDEDIKGKDVLDIGCGYGWFELNAIKKGVNKISGIEITDQDLKTARKYIKDERAEFHVGSGIQIPFPNESFHSVVSWEVIEHIPKDTEEKMFFEVSRVLKDNGVFYLSTPFRSFFSTILDPAWWLIGHRHYSKSKLESISSKFDFKIEKIEVKGSWWEIAYLWNFYISKWLFRRNPFFNDYLNHKRSQEYQKKNGNFIIFIKMRKGPFK</sequence>
<dbReference type="SUPFAM" id="SSF53335">
    <property type="entry name" value="S-adenosyl-L-methionine-dependent methyltransferases"/>
    <property type="match status" value="1"/>
</dbReference>
<dbReference type="Pfam" id="PF13649">
    <property type="entry name" value="Methyltransf_25"/>
    <property type="match status" value="1"/>
</dbReference>
<evidence type="ECO:0000259" key="2">
    <source>
        <dbReference type="Pfam" id="PF13649"/>
    </source>
</evidence>
<comment type="caution">
    <text evidence="3">The sequence shown here is derived from an EMBL/GenBank/DDBJ whole genome shotgun (WGS) entry which is preliminary data.</text>
</comment>
<dbReference type="GO" id="GO:0008168">
    <property type="term" value="F:methyltransferase activity"/>
    <property type="evidence" value="ECO:0007669"/>
    <property type="project" value="UniProtKB-KW"/>
</dbReference>
<dbReference type="Gene3D" id="3.40.50.150">
    <property type="entry name" value="Vaccinia Virus protein VP39"/>
    <property type="match status" value="1"/>
</dbReference>
<name>A0A432LBH7_9BACI</name>
<dbReference type="InterPro" id="IPR029063">
    <property type="entry name" value="SAM-dependent_MTases_sf"/>
</dbReference>
<evidence type="ECO:0000313" key="3">
    <source>
        <dbReference type="EMBL" id="RUL52008.1"/>
    </source>
</evidence>
<dbReference type="EMBL" id="RYYR01000012">
    <property type="protein sequence ID" value="RUL52008.1"/>
    <property type="molecule type" value="Genomic_DNA"/>
</dbReference>
<organism evidence="3 4">
    <name type="scientific">Lysinibacillus antri</name>
    <dbReference type="NCBI Taxonomy" id="2498145"/>
    <lineage>
        <taxon>Bacteria</taxon>
        <taxon>Bacillati</taxon>
        <taxon>Bacillota</taxon>
        <taxon>Bacilli</taxon>
        <taxon>Bacillales</taxon>
        <taxon>Bacillaceae</taxon>
        <taxon>Lysinibacillus</taxon>
    </lineage>
</organism>
<gene>
    <name evidence="3" type="ORF">EK386_10450</name>
</gene>
<dbReference type="InterPro" id="IPR041698">
    <property type="entry name" value="Methyltransf_25"/>
</dbReference>
<feature type="domain" description="Methyltransferase" evidence="2">
    <location>
        <begin position="36"/>
        <end position="129"/>
    </location>
</feature>
<evidence type="ECO:0000313" key="4">
    <source>
        <dbReference type="Proteomes" id="UP000287910"/>
    </source>
</evidence>